<dbReference type="OrthoDB" id="433010at2759"/>
<keyword evidence="1" id="KW-0472">Membrane</keyword>
<dbReference type="AlphaFoldDB" id="A0A812P7A3"/>
<accession>A0A812P7A3</accession>
<protein>
    <submittedName>
        <fullName evidence="2">Uncharacterized protein</fullName>
    </submittedName>
</protein>
<name>A0A812P7A3_9DINO</name>
<keyword evidence="3" id="KW-1185">Reference proteome</keyword>
<evidence type="ECO:0000313" key="2">
    <source>
        <dbReference type="EMBL" id="CAE7348716.1"/>
    </source>
</evidence>
<feature type="transmembrane region" description="Helical" evidence="1">
    <location>
        <begin position="155"/>
        <end position="178"/>
    </location>
</feature>
<feature type="transmembrane region" description="Helical" evidence="1">
    <location>
        <begin position="112"/>
        <end position="134"/>
    </location>
</feature>
<reference evidence="2" key="1">
    <citation type="submission" date="2021-02" db="EMBL/GenBank/DDBJ databases">
        <authorList>
            <person name="Dougan E. K."/>
            <person name="Rhodes N."/>
            <person name="Thang M."/>
            <person name="Chan C."/>
        </authorList>
    </citation>
    <scope>NUCLEOTIDE SEQUENCE</scope>
</reference>
<keyword evidence="1" id="KW-1133">Transmembrane helix</keyword>
<feature type="transmembrane region" description="Helical" evidence="1">
    <location>
        <begin position="69"/>
        <end position="92"/>
    </location>
</feature>
<sequence length="712" mass="80459">MGQDAGVYSTILQRRLSRVDTSGFGSGGTEIWRDGPLSPFQNAYKASVHYVSSKMPEEMFVNSEGAYKVPLSLVVLSLVMIVSSAPLVPLALPLVAAHGVWISGRAQTGCDVFLRFLGLLLSWAPLALLVPLARMISTGQTLQLFEQEKISRVEVLGPFVCCGLASLIFFSDVFFYIVERACAWMVWDEFAELEEKVFEVDEDVMRHPKLVARVVHFLEQLRENIRVQSAVFNRSYVVQSEFERRILYALEGGDHRRWLESAPLLNQRNKESWRLSVGSLLAGLVQATLPSISRVCLGVEEPLFCDSGILMFIRITYCLTAFATAAYVARHCIGTLMRLHTFQLRCLAILYLVAPDKRRKALGWQYWSLMEGLRLTLPEDHPEADGQETPTSQHSQRKLWLVDERRHTKNEQDAFTKLLFACTDSMRYTLFFDDVREGRPQGEEVQRTGSLEKFQNVNSELTEISLRKNESGGHDKPLRKQTRRRATVVGDDEQLQEEQPCPAHNKEVKILAARRFSLLRIVTRANALVLQVHVEKLLIGMVVVTVLYVTSEMLLVASEDSLTSASIVCLSNLLAIFVLVLSILNKLVALNQMFREDTLKVLQSWKEKLDRLRFEVTLDMPIGSARTHMDSFFLSLLDPVTDMVDFIKNWQQPISLCGVEITSTKRNQVLVPMLSGVFYILGRALMQVNWASRLEVIAQQTAGVELGQLGIT</sequence>
<keyword evidence="1" id="KW-0812">Transmembrane</keyword>
<dbReference type="EMBL" id="CAJNDS010002141">
    <property type="protein sequence ID" value="CAE7348716.1"/>
    <property type="molecule type" value="Genomic_DNA"/>
</dbReference>
<feature type="transmembrane region" description="Helical" evidence="1">
    <location>
        <begin position="273"/>
        <end position="297"/>
    </location>
</feature>
<feature type="transmembrane region" description="Helical" evidence="1">
    <location>
        <begin position="309"/>
        <end position="329"/>
    </location>
</feature>
<organism evidence="2 3">
    <name type="scientific">Symbiodinium natans</name>
    <dbReference type="NCBI Taxonomy" id="878477"/>
    <lineage>
        <taxon>Eukaryota</taxon>
        <taxon>Sar</taxon>
        <taxon>Alveolata</taxon>
        <taxon>Dinophyceae</taxon>
        <taxon>Suessiales</taxon>
        <taxon>Symbiodiniaceae</taxon>
        <taxon>Symbiodinium</taxon>
    </lineage>
</organism>
<gene>
    <name evidence="2" type="ORF">SNAT2548_LOCUS18317</name>
</gene>
<evidence type="ECO:0000313" key="3">
    <source>
        <dbReference type="Proteomes" id="UP000604046"/>
    </source>
</evidence>
<comment type="caution">
    <text evidence="2">The sequence shown here is derived from an EMBL/GenBank/DDBJ whole genome shotgun (WGS) entry which is preliminary data.</text>
</comment>
<proteinExistence type="predicted"/>
<dbReference type="Proteomes" id="UP000604046">
    <property type="component" value="Unassembled WGS sequence"/>
</dbReference>
<feature type="transmembrane region" description="Helical" evidence="1">
    <location>
        <begin position="563"/>
        <end position="584"/>
    </location>
</feature>
<evidence type="ECO:0000256" key="1">
    <source>
        <dbReference type="SAM" id="Phobius"/>
    </source>
</evidence>